<dbReference type="InterPro" id="IPR036650">
    <property type="entry name" value="CAT_RNA-bd_dom_sf"/>
</dbReference>
<protein>
    <submittedName>
        <fullName evidence="3">PRD domain-containing protein</fullName>
    </submittedName>
</protein>
<dbReference type="PANTHER" id="PTHR30185:SF15">
    <property type="entry name" value="CRYPTIC BETA-GLUCOSIDE BGL OPERON ANTITERMINATOR"/>
    <property type="match status" value="1"/>
</dbReference>
<evidence type="ECO:0000313" key="3">
    <source>
        <dbReference type="EMBL" id="MCM2533891.1"/>
    </source>
</evidence>
<evidence type="ECO:0000259" key="2">
    <source>
        <dbReference type="PROSITE" id="PS51372"/>
    </source>
</evidence>
<dbReference type="Pfam" id="PF00874">
    <property type="entry name" value="PRD"/>
    <property type="match status" value="2"/>
</dbReference>
<sequence>MKIKKILNNNAVVITDNHEEKIAIGAGIAFQKKKNDIINPSKIEKLFVMKENEKFQQLLLQIPEEHFTLSEEIITHAEEYLGSKLNDHIHIALTDHLSFAIERIRDGIQLKNKLLHEIKILYKKEFDIGMWAIRHIEKKSNIKMPVDEAAYIALHIHTAKLQGGDMKQTVRQTAIIGEMVQIIKECLDIEIEEDDISYQRLIMHLRFTVSRISNFELHTMDEEMLKMLKKKFPIAYSCATKVSQELSHNYSIHLPEQELGYITLHIERLRKR</sequence>
<dbReference type="SMART" id="SM01061">
    <property type="entry name" value="CAT_RBD"/>
    <property type="match status" value="1"/>
</dbReference>
<dbReference type="Gene3D" id="1.10.1790.10">
    <property type="entry name" value="PRD domain"/>
    <property type="match status" value="2"/>
</dbReference>
<dbReference type="EMBL" id="JAMQCR010000001">
    <property type="protein sequence ID" value="MCM2533891.1"/>
    <property type="molecule type" value="Genomic_DNA"/>
</dbReference>
<accession>A0ABT0WC48</accession>
<dbReference type="SUPFAM" id="SSF63520">
    <property type="entry name" value="PTS-regulatory domain, PRD"/>
    <property type="match status" value="2"/>
</dbReference>
<dbReference type="InterPro" id="IPR050661">
    <property type="entry name" value="BglG_antiterminators"/>
</dbReference>
<dbReference type="InterPro" id="IPR004341">
    <property type="entry name" value="CAT_RNA-bd_dom"/>
</dbReference>
<organism evidence="3 4">
    <name type="scientific">Neobacillus pocheonensis</name>
    <dbReference type="NCBI Taxonomy" id="363869"/>
    <lineage>
        <taxon>Bacteria</taxon>
        <taxon>Bacillati</taxon>
        <taxon>Bacillota</taxon>
        <taxon>Bacilli</taxon>
        <taxon>Bacillales</taxon>
        <taxon>Bacillaceae</taxon>
        <taxon>Neobacillus</taxon>
    </lineage>
</organism>
<dbReference type="SUPFAM" id="SSF50151">
    <property type="entry name" value="SacY-like RNA-binding domain"/>
    <property type="match status" value="1"/>
</dbReference>
<reference evidence="3 4" key="1">
    <citation type="submission" date="2022-06" db="EMBL/GenBank/DDBJ databases">
        <authorList>
            <person name="Jeon C.O."/>
        </authorList>
    </citation>
    <scope>NUCLEOTIDE SEQUENCE [LARGE SCALE GENOMIC DNA]</scope>
    <source>
        <strain evidence="3 4">KCTC 13943</strain>
    </source>
</reference>
<dbReference type="PROSITE" id="PS51372">
    <property type="entry name" value="PRD_2"/>
    <property type="match status" value="2"/>
</dbReference>
<comment type="caution">
    <text evidence="3">The sequence shown here is derived from an EMBL/GenBank/DDBJ whole genome shotgun (WGS) entry which is preliminary data.</text>
</comment>
<feature type="domain" description="PRD" evidence="2">
    <location>
        <begin position="167"/>
        <end position="272"/>
    </location>
</feature>
<dbReference type="Proteomes" id="UP001523262">
    <property type="component" value="Unassembled WGS sequence"/>
</dbReference>
<evidence type="ECO:0000256" key="1">
    <source>
        <dbReference type="ARBA" id="ARBA00022737"/>
    </source>
</evidence>
<keyword evidence="1" id="KW-0677">Repeat</keyword>
<dbReference type="InterPro" id="IPR036634">
    <property type="entry name" value="PRD_sf"/>
</dbReference>
<name>A0ABT0WC48_9BACI</name>
<feature type="domain" description="PRD" evidence="2">
    <location>
        <begin position="61"/>
        <end position="166"/>
    </location>
</feature>
<dbReference type="Gene3D" id="2.30.24.10">
    <property type="entry name" value="CAT RNA-binding domain"/>
    <property type="match status" value="1"/>
</dbReference>
<keyword evidence="4" id="KW-1185">Reference proteome</keyword>
<proteinExistence type="predicted"/>
<dbReference type="Pfam" id="PF03123">
    <property type="entry name" value="CAT_RBD"/>
    <property type="match status" value="1"/>
</dbReference>
<dbReference type="InterPro" id="IPR011608">
    <property type="entry name" value="PRD"/>
</dbReference>
<evidence type="ECO:0000313" key="4">
    <source>
        <dbReference type="Proteomes" id="UP001523262"/>
    </source>
</evidence>
<gene>
    <name evidence="3" type="ORF">NDK43_17855</name>
</gene>
<dbReference type="PANTHER" id="PTHR30185">
    <property type="entry name" value="CRYPTIC BETA-GLUCOSIDE BGL OPERON ANTITERMINATOR"/>
    <property type="match status" value="1"/>
</dbReference>